<sequence>MPPFADTLLADAPLADMLVDEVMRRWPATIPVFIRHRLRCVGCPIALFHTVAEACTEHDVRLLVFLADIETAIGDKGAASAAGEGRSRR</sequence>
<dbReference type="Gene3D" id="1.10.3910.10">
    <property type="entry name" value="SP0561-like"/>
    <property type="match status" value="1"/>
</dbReference>
<dbReference type="EMBL" id="JASJEV010000004">
    <property type="protein sequence ID" value="MDJ1158210.1"/>
    <property type="molecule type" value="Genomic_DNA"/>
</dbReference>
<dbReference type="NCBIfam" id="TIGR03980">
    <property type="entry name" value="prismane_assoc"/>
    <property type="match status" value="1"/>
</dbReference>
<dbReference type="PANTHER" id="PTHR39341:SF1">
    <property type="entry name" value="DUF1858 DOMAIN-CONTAINING PROTEIN"/>
    <property type="match status" value="1"/>
</dbReference>
<dbReference type="SUPFAM" id="SSF140683">
    <property type="entry name" value="SP0561-like"/>
    <property type="match status" value="1"/>
</dbReference>
<organism evidence="2 3">
    <name type="scientific">Chelatococcus albus</name>
    <dbReference type="NCBI Taxonomy" id="3047466"/>
    <lineage>
        <taxon>Bacteria</taxon>
        <taxon>Pseudomonadati</taxon>
        <taxon>Pseudomonadota</taxon>
        <taxon>Alphaproteobacteria</taxon>
        <taxon>Hyphomicrobiales</taxon>
        <taxon>Chelatococcaceae</taxon>
        <taxon>Chelatococcus</taxon>
    </lineage>
</organism>
<accession>A0ABT7AFS3</accession>
<dbReference type="PANTHER" id="PTHR39341">
    <property type="entry name" value="BSL7085 PROTEIN"/>
    <property type="match status" value="1"/>
</dbReference>
<dbReference type="RefSeq" id="WP_283740208.1">
    <property type="nucleotide sequence ID" value="NZ_JASJEV010000004.1"/>
</dbReference>
<comment type="caution">
    <text evidence="2">The sequence shown here is derived from an EMBL/GenBank/DDBJ whole genome shotgun (WGS) entry which is preliminary data.</text>
</comment>
<evidence type="ECO:0000259" key="1">
    <source>
        <dbReference type="Pfam" id="PF08984"/>
    </source>
</evidence>
<feature type="domain" description="DUF1858" evidence="1">
    <location>
        <begin position="16"/>
        <end position="60"/>
    </location>
</feature>
<dbReference type="InterPro" id="IPR015077">
    <property type="entry name" value="DUF1858"/>
</dbReference>
<dbReference type="Pfam" id="PF08984">
    <property type="entry name" value="DUF1858"/>
    <property type="match status" value="1"/>
</dbReference>
<keyword evidence="3" id="KW-1185">Reference proteome</keyword>
<name>A0ABT7AFS3_9HYPH</name>
<evidence type="ECO:0000313" key="3">
    <source>
        <dbReference type="Proteomes" id="UP001321492"/>
    </source>
</evidence>
<proteinExistence type="predicted"/>
<gene>
    <name evidence="2" type="ORF">QNA08_08185</name>
</gene>
<dbReference type="Proteomes" id="UP001321492">
    <property type="component" value="Unassembled WGS sequence"/>
</dbReference>
<evidence type="ECO:0000313" key="2">
    <source>
        <dbReference type="EMBL" id="MDJ1158210.1"/>
    </source>
</evidence>
<dbReference type="InterPro" id="IPR023883">
    <property type="entry name" value="CHP03980_redox-disulphide"/>
</dbReference>
<reference evidence="2 3" key="1">
    <citation type="submission" date="2023-05" db="EMBL/GenBank/DDBJ databases">
        <title>Chelatococcus sp. nov., a moderately thermophilic bacterium isolated from hot spring microbial mat.</title>
        <authorList>
            <person name="Hu C.-J."/>
            <person name="Li W.-J."/>
        </authorList>
    </citation>
    <scope>NUCLEOTIDE SEQUENCE [LARGE SCALE GENOMIC DNA]</scope>
    <source>
        <strain evidence="2 3">SYSU G07232</strain>
    </source>
</reference>
<protein>
    <submittedName>
        <fullName evidence="2">DUF1858 domain-containing protein</fullName>
    </submittedName>
</protein>
<dbReference type="InterPro" id="IPR038062">
    <property type="entry name" value="ScdA-like_N_sf"/>
</dbReference>